<reference evidence="3" key="1">
    <citation type="submission" date="2017-06" db="EMBL/GenBank/DDBJ databases">
        <title>Herbaspirillum phytohormonus sp. nov., isolated from the root nodule of Robinia pseudoacacia in lead-zinc mine.</title>
        <authorList>
            <person name="Fan M."/>
            <person name="Lin Y."/>
        </authorList>
    </citation>
    <scope>NUCLEOTIDE SEQUENCE [LARGE SCALE GENOMIC DNA]</scope>
    <source>
        <strain evidence="3">SC-089</strain>
    </source>
</reference>
<comment type="caution">
    <text evidence="2">The sequence shown here is derived from an EMBL/GenBank/DDBJ whole genome shotgun (WGS) entry which is preliminary data.</text>
</comment>
<accession>A0A225MBN2</accession>
<dbReference type="InterPro" id="IPR050789">
    <property type="entry name" value="Diverse_Enzym_Activities"/>
</dbReference>
<dbReference type="Gene3D" id="3.40.710.10">
    <property type="entry name" value="DD-peptidase/beta-lactamase superfamily"/>
    <property type="match status" value="1"/>
</dbReference>
<dbReference type="PANTHER" id="PTHR43283">
    <property type="entry name" value="BETA-LACTAMASE-RELATED"/>
    <property type="match status" value="1"/>
</dbReference>
<dbReference type="EMBL" id="NJIH01000009">
    <property type="protein sequence ID" value="OWT57550.1"/>
    <property type="molecule type" value="Genomic_DNA"/>
</dbReference>
<dbReference type="Pfam" id="PF00144">
    <property type="entry name" value="Beta-lactamase"/>
    <property type="match status" value="1"/>
</dbReference>
<dbReference type="AlphaFoldDB" id="A0A225MBN2"/>
<protein>
    <submittedName>
        <fullName evidence="2">Serine hydrolase</fullName>
    </submittedName>
</protein>
<dbReference type="SUPFAM" id="SSF56601">
    <property type="entry name" value="beta-lactamase/transpeptidase-like"/>
    <property type="match status" value="1"/>
</dbReference>
<sequence>MGAKNHTHMPASPGRRRLLQSALAGTLGMSLAACGGDDDSGSVDYSATIQDGRAAIQRAMDESKTSSVSVALVDGDRMVWQQAFGMADQAGGKPADVNTLYNIGSVSKVFATAAIMLLVDRGQVDLDAPAASYVHDFHMLSPGYARITVRMLLSHSSGFPGSNYNNSFTFQPVPGYARRTQSVLADEHLKHEPGELAVYCNDGFTMAERVVEEVSGKSYAAFVQQEILGPLSMTLTRYPLSHYPAGSFAHPYADGKELGQEFVNVYGSGGLSSTPTEMMNLAMMFMNQGEYKGRRILSRAAVQQMGTDQTTGLALNPTPVWKWGLGWDQVDHPGLRSVGFTCWQKNGGTAYFGSDFFVLPEVGLALMITGTSLSYGSAVLAERILLHALVDKHRLAGMPQKLSATPPPVAPDGSADLSGIQGYYGSFEGVSKVVPNGSDAVDLLRYVNGAWTMVASGLQLRTDGWFASDQSPRSFRIEDIGSYRYLSSRFVTGYGHYLGGLPYGERIQAESPISPAWRARIGQSWVLVNEHESSTSLVSDSPRVTLSEIPDLPGYVQIDGRQPLLPDTDLRTRQFLKIPVIMGRDLYELVVRQPDGAAEWLWFGGYLYRPLSSIPSVSAGTRAVQFDAEGNSECLLLEHCSAVTVSGARAWRLYDDQWKVVQFVEGPGSATFSAANRYYLMVYGEATSQAQLVLA</sequence>
<proteinExistence type="predicted"/>
<evidence type="ECO:0000313" key="2">
    <source>
        <dbReference type="EMBL" id="OWT57550.1"/>
    </source>
</evidence>
<dbReference type="OrthoDB" id="9801061at2"/>
<evidence type="ECO:0000259" key="1">
    <source>
        <dbReference type="Pfam" id="PF00144"/>
    </source>
</evidence>
<dbReference type="InterPro" id="IPR012338">
    <property type="entry name" value="Beta-lactam/transpept-like"/>
</dbReference>
<feature type="domain" description="Beta-lactamase-related" evidence="1">
    <location>
        <begin position="54"/>
        <end position="374"/>
    </location>
</feature>
<dbReference type="Proteomes" id="UP000214603">
    <property type="component" value="Unassembled WGS sequence"/>
</dbReference>
<keyword evidence="3" id="KW-1185">Reference proteome</keyword>
<dbReference type="RefSeq" id="WP_088604554.1">
    <property type="nucleotide sequence ID" value="NZ_NJIH01000009.1"/>
</dbReference>
<evidence type="ECO:0000313" key="3">
    <source>
        <dbReference type="Proteomes" id="UP000214603"/>
    </source>
</evidence>
<dbReference type="InterPro" id="IPR001466">
    <property type="entry name" value="Beta-lactam-related"/>
</dbReference>
<name>A0A225MBN2_9BURK</name>
<organism evidence="2 3">
    <name type="scientific">Candidimonas nitroreducens</name>
    <dbReference type="NCBI Taxonomy" id="683354"/>
    <lineage>
        <taxon>Bacteria</taxon>
        <taxon>Pseudomonadati</taxon>
        <taxon>Pseudomonadota</taxon>
        <taxon>Betaproteobacteria</taxon>
        <taxon>Burkholderiales</taxon>
        <taxon>Alcaligenaceae</taxon>
        <taxon>Candidimonas</taxon>
    </lineage>
</organism>
<dbReference type="PROSITE" id="PS51257">
    <property type="entry name" value="PROKAR_LIPOPROTEIN"/>
    <property type="match status" value="1"/>
</dbReference>
<dbReference type="GO" id="GO:0016787">
    <property type="term" value="F:hydrolase activity"/>
    <property type="evidence" value="ECO:0007669"/>
    <property type="project" value="UniProtKB-KW"/>
</dbReference>
<gene>
    <name evidence="2" type="ORF">CEY11_16745</name>
</gene>
<keyword evidence="2" id="KW-0378">Hydrolase</keyword>